<comment type="caution">
    <text evidence="3">The sequence shown here is derived from an EMBL/GenBank/DDBJ whole genome shotgun (WGS) entry which is preliminary data.</text>
</comment>
<feature type="compositionally biased region" description="Low complexity" evidence="1">
    <location>
        <begin position="19"/>
        <end position="37"/>
    </location>
</feature>
<evidence type="ECO:0000256" key="1">
    <source>
        <dbReference type="SAM" id="MobiDB-lite"/>
    </source>
</evidence>
<accession>A0ABP9Q282</accession>
<feature type="transmembrane region" description="Helical" evidence="2">
    <location>
        <begin position="137"/>
        <end position="158"/>
    </location>
</feature>
<keyword evidence="4" id="KW-1185">Reference proteome</keyword>
<feature type="transmembrane region" description="Helical" evidence="2">
    <location>
        <begin position="63"/>
        <end position="85"/>
    </location>
</feature>
<feature type="transmembrane region" description="Helical" evidence="2">
    <location>
        <begin position="170"/>
        <end position="191"/>
    </location>
</feature>
<evidence type="ECO:0000313" key="4">
    <source>
        <dbReference type="Proteomes" id="UP001500221"/>
    </source>
</evidence>
<evidence type="ECO:0000256" key="2">
    <source>
        <dbReference type="SAM" id="Phobius"/>
    </source>
</evidence>
<keyword evidence="2" id="KW-0812">Transmembrane</keyword>
<dbReference type="Proteomes" id="UP001500221">
    <property type="component" value="Unassembled WGS sequence"/>
</dbReference>
<name>A0ABP9Q282_9ACTN</name>
<evidence type="ECO:0008006" key="5">
    <source>
        <dbReference type="Google" id="ProtNLM"/>
    </source>
</evidence>
<organism evidence="3 4">
    <name type="scientific">Nocardioides marinquilinus</name>
    <dbReference type="NCBI Taxonomy" id="1210400"/>
    <lineage>
        <taxon>Bacteria</taxon>
        <taxon>Bacillati</taxon>
        <taxon>Actinomycetota</taxon>
        <taxon>Actinomycetes</taxon>
        <taxon>Propionibacteriales</taxon>
        <taxon>Nocardioidaceae</taxon>
        <taxon>Nocardioides</taxon>
    </lineage>
</organism>
<dbReference type="SUPFAM" id="SSF81995">
    <property type="entry name" value="beta-sandwich domain of Sec23/24"/>
    <property type="match status" value="1"/>
</dbReference>
<sequence length="194" mass="19222">MSNQPPSPYGQPGPPPQYGQPSQPGQPGQPGQPNQYGQPPPYGQPGHGPGGPSPATVSSAGRLPGWVVVGSAALVCLSAFLPWVTLGGESFSGIGGDDVGGAKDGVITLALGIVALLAGLGRALVKRSGGLQVTCSIVALLMGLLVALVAVIDIADVSDLGDVLDVGVGIGLWLTLVGGIVLAVGGVWALVKRR</sequence>
<dbReference type="EMBL" id="BAABKG010000006">
    <property type="protein sequence ID" value="GAA5155284.1"/>
    <property type="molecule type" value="Genomic_DNA"/>
</dbReference>
<feature type="region of interest" description="Disordered" evidence="1">
    <location>
        <begin position="1"/>
        <end position="57"/>
    </location>
</feature>
<reference evidence="4" key="1">
    <citation type="journal article" date="2019" name="Int. J. Syst. Evol. Microbiol.">
        <title>The Global Catalogue of Microorganisms (GCM) 10K type strain sequencing project: providing services to taxonomists for standard genome sequencing and annotation.</title>
        <authorList>
            <consortium name="The Broad Institute Genomics Platform"/>
            <consortium name="The Broad Institute Genome Sequencing Center for Infectious Disease"/>
            <person name="Wu L."/>
            <person name="Ma J."/>
        </authorList>
    </citation>
    <scope>NUCLEOTIDE SEQUENCE [LARGE SCALE GENOMIC DNA]</scope>
    <source>
        <strain evidence="4">JCM 18459</strain>
    </source>
</reference>
<protein>
    <recommendedName>
        <fullName evidence="5">Integral membrane protein</fullName>
    </recommendedName>
</protein>
<gene>
    <name evidence="3" type="ORF">GCM10023340_40170</name>
</gene>
<feature type="transmembrane region" description="Helical" evidence="2">
    <location>
        <begin position="105"/>
        <end position="125"/>
    </location>
</feature>
<keyword evidence="2" id="KW-1133">Transmembrane helix</keyword>
<feature type="compositionally biased region" description="Pro residues" evidence="1">
    <location>
        <begin position="1"/>
        <end position="18"/>
    </location>
</feature>
<evidence type="ECO:0000313" key="3">
    <source>
        <dbReference type="EMBL" id="GAA5155284.1"/>
    </source>
</evidence>
<dbReference type="RefSeq" id="WP_345463047.1">
    <property type="nucleotide sequence ID" value="NZ_BAABKG010000006.1"/>
</dbReference>
<keyword evidence="2" id="KW-0472">Membrane</keyword>
<proteinExistence type="predicted"/>